<feature type="chain" id="PRO_5003604829" description="Lipoprotein" evidence="1">
    <location>
        <begin position="20"/>
        <end position="207"/>
    </location>
</feature>
<sequence>MRFARFFFCCFLMFSLFSCQDTSQEAQALKEKLAQDSSRQQKLPPRLAGERTAKNAGIDTLIGRNRYQLAIKGDSLLVQKNNMSLPLPLKGKKNKLAALLFEAPQPDFRAMHQFSDSLFVCGSFDGKQQKLHIFKEREGQLLALKEDAAQNPLETLGQYLIFLPSESVLAIPSLPIMGSKPMVVIRRYKVNELDMLLPLRSDTIYQN</sequence>
<dbReference type="RefSeq" id="WP_015692699.1">
    <property type="nucleotide sequence ID" value="NC_016940.1"/>
</dbReference>
<proteinExistence type="predicted"/>
<dbReference type="KEGG" id="sgn:SGRA_2355"/>
<dbReference type="OrthoDB" id="9827431at2"/>
<evidence type="ECO:0000313" key="2">
    <source>
        <dbReference type="EMBL" id="AFC25084.1"/>
    </source>
</evidence>
<keyword evidence="1" id="KW-0732">Signal</keyword>
<name>H6L4A0_SAPGL</name>
<protein>
    <recommendedName>
        <fullName evidence="4">Lipoprotein</fullName>
    </recommendedName>
</protein>
<keyword evidence="3" id="KW-1185">Reference proteome</keyword>
<dbReference type="STRING" id="984262.SGRA_2355"/>
<organism evidence="2 3">
    <name type="scientific">Saprospira grandis (strain Lewin)</name>
    <dbReference type="NCBI Taxonomy" id="984262"/>
    <lineage>
        <taxon>Bacteria</taxon>
        <taxon>Pseudomonadati</taxon>
        <taxon>Bacteroidota</taxon>
        <taxon>Saprospiria</taxon>
        <taxon>Saprospirales</taxon>
        <taxon>Saprospiraceae</taxon>
        <taxon>Saprospira</taxon>
    </lineage>
</organism>
<gene>
    <name evidence="2" type="ordered locus">SGRA_2355</name>
</gene>
<reference evidence="2 3" key="1">
    <citation type="journal article" date="2012" name="Stand. Genomic Sci.">
        <title>Complete genome sequencing and analysis of Saprospira grandis str. Lewin, a predatory marine bacterium.</title>
        <authorList>
            <person name="Saw J.H."/>
            <person name="Yuryev A."/>
            <person name="Kanbe M."/>
            <person name="Hou S."/>
            <person name="Young A.G."/>
            <person name="Aizawa S."/>
            <person name="Alam M."/>
        </authorList>
    </citation>
    <scope>NUCLEOTIDE SEQUENCE [LARGE SCALE GENOMIC DNA]</scope>
    <source>
        <strain evidence="2 3">Lewin</strain>
    </source>
</reference>
<evidence type="ECO:0000313" key="3">
    <source>
        <dbReference type="Proteomes" id="UP000007519"/>
    </source>
</evidence>
<dbReference type="Proteomes" id="UP000007519">
    <property type="component" value="Chromosome"/>
</dbReference>
<feature type="signal peptide" evidence="1">
    <location>
        <begin position="1"/>
        <end position="19"/>
    </location>
</feature>
<dbReference type="HOGENOM" id="CLU_1325568_0_0_10"/>
<dbReference type="AlphaFoldDB" id="H6L4A0"/>
<evidence type="ECO:0000256" key="1">
    <source>
        <dbReference type="SAM" id="SignalP"/>
    </source>
</evidence>
<dbReference type="EMBL" id="CP002831">
    <property type="protein sequence ID" value="AFC25084.1"/>
    <property type="molecule type" value="Genomic_DNA"/>
</dbReference>
<evidence type="ECO:0008006" key="4">
    <source>
        <dbReference type="Google" id="ProtNLM"/>
    </source>
</evidence>
<dbReference type="PROSITE" id="PS51257">
    <property type="entry name" value="PROKAR_LIPOPROTEIN"/>
    <property type="match status" value="1"/>
</dbReference>
<accession>H6L4A0</accession>